<sequence length="375" mass="42800">MPSTSRRRRHDQQDETTMTTFEINAKRARILEWNQEVLTAARQVSIDEVKQPRLAALAKLPSMVDQQREATWMPWRVYESPPSTITISDDYSCGNPLDEGGKRLLENNKIPRSLNVQVSQSCGTSELVNKKQYYAIGIREDKSVSQTVILENIKKEVSLYTNTTYRSIPAYRYNIYTVSLHTDTTFTRYPCIPIQHLQGIPAYRYKIYKEIGKTRRDRAWKETAARQPRDALEERSSRASEKTQVTCKRSHACSCGDEPIQRYLNSARPRNTTEVPNALASTPLFHWWYIQSRDCEQLTFSPSLLAIARESGASPSRVSGSFFIIESGRPGRSSWDCAELDTRHAPTRRTLTRLSPGPCARAIILKYKSQTAGLV</sequence>
<evidence type="ECO:0000313" key="3">
    <source>
        <dbReference type="Proteomes" id="UP000479190"/>
    </source>
</evidence>
<protein>
    <submittedName>
        <fullName evidence="2">Uncharacterized protein</fullName>
    </submittedName>
</protein>
<keyword evidence="3" id="KW-1185">Reference proteome</keyword>
<reference evidence="2 3" key="1">
    <citation type="submission" date="2020-02" db="EMBL/GenBank/DDBJ databases">
        <authorList>
            <person name="Ferguson B K."/>
        </authorList>
    </citation>
    <scope>NUCLEOTIDE SEQUENCE [LARGE SCALE GENOMIC DNA]</scope>
</reference>
<dbReference type="AlphaFoldDB" id="A0A6H5IXR2"/>
<gene>
    <name evidence="2" type="ORF">TBRA_LOCUS12368</name>
</gene>
<evidence type="ECO:0000256" key="1">
    <source>
        <dbReference type="SAM" id="MobiDB-lite"/>
    </source>
</evidence>
<organism evidence="2 3">
    <name type="scientific">Trichogramma brassicae</name>
    <dbReference type="NCBI Taxonomy" id="86971"/>
    <lineage>
        <taxon>Eukaryota</taxon>
        <taxon>Metazoa</taxon>
        <taxon>Ecdysozoa</taxon>
        <taxon>Arthropoda</taxon>
        <taxon>Hexapoda</taxon>
        <taxon>Insecta</taxon>
        <taxon>Pterygota</taxon>
        <taxon>Neoptera</taxon>
        <taxon>Endopterygota</taxon>
        <taxon>Hymenoptera</taxon>
        <taxon>Apocrita</taxon>
        <taxon>Proctotrupomorpha</taxon>
        <taxon>Chalcidoidea</taxon>
        <taxon>Trichogrammatidae</taxon>
        <taxon>Trichogramma</taxon>
    </lineage>
</organism>
<proteinExistence type="predicted"/>
<dbReference type="EMBL" id="CADCXV010001041">
    <property type="protein sequence ID" value="CAB0040672.1"/>
    <property type="molecule type" value="Genomic_DNA"/>
</dbReference>
<evidence type="ECO:0000313" key="2">
    <source>
        <dbReference type="EMBL" id="CAB0040672.1"/>
    </source>
</evidence>
<dbReference type="Proteomes" id="UP000479190">
    <property type="component" value="Unassembled WGS sequence"/>
</dbReference>
<accession>A0A6H5IXR2</accession>
<feature type="region of interest" description="Disordered" evidence="1">
    <location>
        <begin position="219"/>
        <end position="240"/>
    </location>
</feature>
<name>A0A6H5IXR2_9HYME</name>